<sequence>MRERNRNWARNWNHMGWDNFFEAARDWDWTGLVGATQYQSRLDFTDRGWTGLAAQEAGGCLVAAQVGCTGGWVGGCGCLVAQGLHRGCAGGWVGACLVAQGLRRRLGWWLSGCAGAAQEAGGCLVAAQVAVKAAQEAEGGGCVGGYWI</sequence>
<dbReference type="EMBL" id="BJWL01000295">
    <property type="protein sequence ID" value="GFS37953.1"/>
    <property type="molecule type" value="Genomic_DNA"/>
</dbReference>
<keyword evidence="2" id="KW-1185">Reference proteome</keyword>
<organism evidence="1 2">
    <name type="scientific">Actinidia rufa</name>
    <dbReference type="NCBI Taxonomy" id="165716"/>
    <lineage>
        <taxon>Eukaryota</taxon>
        <taxon>Viridiplantae</taxon>
        <taxon>Streptophyta</taxon>
        <taxon>Embryophyta</taxon>
        <taxon>Tracheophyta</taxon>
        <taxon>Spermatophyta</taxon>
        <taxon>Magnoliopsida</taxon>
        <taxon>eudicotyledons</taxon>
        <taxon>Gunneridae</taxon>
        <taxon>Pentapetalae</taxon>
        <taxon>asterids</taxon>
        <taxon>Ericales</taxon>
        <taxon>Actinidiaceae</taxon>
        <taxon>Actinidia</taxon>
    </lineage>
</organism>
<dbReference type="AlphaFoldDB" id="A0A7J0DLS0"/>
<proteinExistence type="predicted"/>
<gene>
    <name evidence="1" type="ORF">Acr_00g0054840</name>
</gene>
<reference evidence="2" key="1">
    <citation type="submission" date="2019-07" db="EMBL/GenBank/DDBJ databases">
        <title>De Novo Assembly of kiwifruit Actinidia rufa.</title>
        <authorList>
            <person name="Sugita-Konishi S."/>
            <person name="Sato K."/>
            <person name="Mori E."/>
            <person name="Abe Y."/>
            <person name="Kisaki G."/>
            <person name="Hamano K."/>
            <person name="Suezawa K."/>
            <person name="Otani M."/>
            <person name="Fukuda T."/>
            <person name="Manabe T."/>
            <person name="Gomi K."/>
            <person name="Tabuchi M."/>
            <person name="Akimitsu K."/>
            <person name="Kataoka I."/>
        </authorList>
    </citation>
    <scope>NUCLEOTIDE SEQUENCE [LARGE SCALE GENOMIC DNA]</scope>
    <source>
        <strain evidence="2">cv. Fuchu</strain>
    </source>
</reference>
<evidence type="ECO:0000313" key="2">
    <source>
        <dbReference type="Proteomes" id="UP000585474"/>
    </source>
</evidence>
<accession>A0A7J0DLS0</accession>
<name>A0A7J0DLS0_9ERIC</name>
<dbReference type="Proteomes" id="UP000585474">
    <property type="component" value="Unassembled WGS sequence"/>
</dbReference>
<protein>
    <submittedName>
        <fullName evidence="1">Uncharacterized protein</fullName>
    </submittedName>
</protein>
<comment type="caution">
    <text evidence="1">The sequence shown here is derived from an EMBL/GenBank/DDBJ whole genome shotgun (WGS) entry which is preliminary data.</text>
</comment>
<evidence type="ECO:0000313" key="1">
    <source>
        <dbReference type="EMBL" id="GFS37953.1"/>
    </source>
</evidence>